<dbReference type="EMBL" id="CP023322">
    <property type="protein sequence ID" value="ATY58619.1"/>
    <property type="molecule type" value="Genomic_DNA"/>
</dbReference>
<reference evidence="2 3" key="1">
    <citation type="journal article" date="2017" name="BMC Genomics">
        <title>Chromosome level assembly and secondary metabolite potential of the parasitic fungus Cordyceps militaris.</title>
        <authorList>
            <person name="Kramer G.J."/>
            <person name="Nodwell J.R."/>
        </authorList>
    </citation>
    <scope>NUCLEOTIDE SEQUENCE [LARGE SCALE GENOMIC DNA]</scope>
    <source>
        <strain evidence="2 3">ATCC 34164</strain>
    </source>
</reference>
<dbReference type="OrthoDB" id="408973at2759"/>
<proteinExistence type="predicted"/>
<dbReference type="Proteomes" id="UP000323067">
    <property type="component" value="Chromosome iv"/>
</dbReference>
<organism evidence="2 3">
    <name type="scientific">Cordyceps militaris</name>
    <name type="common">Caterpillar fungus</name>
    <name type="synonym">Clavaria militaris</name>
    <dbReference type="NCBI Taxonomy" id="73501"/>
    <lineage>
        <taxon>Eukaryota</taxon>
        <taxon>Fungi</taxon>
        <taxon>Dikarya</taxon>
        <taxon>Ascomycota</taxon>
        <taxon>Pezizomycotina</taxon>
        <taxon>Sordariomycetes</taxon>
        <taxon>Hypocreomycetidae</taxon>
        <taxon>Hypocreales</taxon>
        <taxon>Cordycipitaceae</taxon>
        <taxon>Cordyceps</taxon>
    </lineage>
</organism>
<dbReference type="VEuPathDB" id="FungiDB:A9K55_003248"/>
<sequence>MSTLDAHAVDGTAKPLLDHIVILVDHDTLTGIDERLAGLFTVAPGGRHADGLTWNRLILFEDGTYLELIAFADSVSPAARKQHRWGSLRDGAVIDWACSLRAESAFARIQEQVSGAQTGYTYRDPTPGGRERPDGTALRWAIGTAANPDGTLVFPGALPFWCLDRTPRELRVPYQSAPELASHPSGAKGISRIVIEAPEGDAARLRDVYTAIYDPRSDKTGEDEWPFHVPSEGHRGKQTVSLVEGSGEQVIQLALAGGQHSPSFVELLPGLVVKLESYL</sequence>
<dbReference type="Gene3D" id="3.10.180.10">
    <property type="entry name" value="2,3-Dihydroxybiphenyl 1,2-Dioxygenase, domain 1"/>
    <property type="match status" value="1"/>
</dbReference>
<evidence type="ECO:0000259" key="1">
    <source>
        <dbReference type="Pfam" id="PF13468"/>
    </source>
</evidence>
<dbReference type="AlphaFoldDB" id="A0A2H4S6A4"/>
<evidence type="ECO:0000313" key="3">
    <source>
        <dbReference type="Proteomes" id="UP000323067"/>
    </source>
</evidence>
<dbReference type="InterPro" id="IPR029068">
    <property type="entry name" value="Glyas_Bleomycin-R_OHBP_Dase"/>
</dbReference>
<dbReference type="PANTHER" id="PTHR40265:SF1">
    <property type="entry name" value="GLYOXALASE-LIKE DOMAIN-CONTAINING PROTEIN"/>
    <property type="match status" value="1"/>
</dbReference>
<evidence type="ECO:0000313" key="2">
    <source>
        <dbReference type="EMBL" id="ATY58619.1"/>
    </source>
</evidence>
<dbReference type="PANTHER" id="PTHR40265">
    <property type="entry name" value="BLL2707 PROTEIN"/>
    <property type="match status" value="1"/>
</dbReference>
<dbReference type="InterPro" id="IPR025870">
    <property type="entry name" value="Glyoxalase-like_dom"/>
</dbReference>
<protein>
    <recommendedName>
        <fullName evidence="1">Glyoxalase-like domain-containing protein</fullName>
    </recommendedName>
</protein>
<feature type="domain" description="Glyoxalase-like" evidence="1">
    <location>
        <begin position="17"/>
        <end position="204"/>
    </location>
</feature>
<dbReference type="VEuPathDB" id="FungiDB:CCM_05880"/>
<accession>A0A2H4S6A4</accession>
<dbReference type="Pfam" id="PF13468">
    <property type="entry name" value="Glyoxalase_3"/>
    <property type="match status" value="1"/>
</dbReference>
<gene>
    <name evidence="2" type="ORF">A9K55_003248</name>
</gene>
<name>A0A2H4S6A4_CORMI</name>